<feature type="region of interest" description="Disordered" evidence="7">
    <location>
        <begin position="333"/>
        <end position="362"/>
    </location>
</feature>
<dbReference type="EMBL" id="CAUYUJ010000972">
    <property type="protein sequence ID" value="CAK0793461.1"/>
    <property type="molecule type" value="Genomic_DNA"/>
</dbReference>
<feature type="domain" description="Sodium/calcium exchanger membrane region" evidence="9">
    <location>
        <begin position="82"/>
        <end position="222"/>
    </location>
</feature>
<keyword evidence="4 8" id="KW-0812">Transmembrane</keyword>
<dbReference type="InterPro" id="IPR004481">
    <property type="entry name" value="K/Na/Ca-exchanger"/>
</dbReference>
<keyword evidence="3" id="KW-0050">Antiport</keyword>
<dbReference type="Gene3D" id="1.20.1420.30">
    <property type="entry name" value="NCX, central ion-binding region"/>
    <property type="match status" value="2"/>
</dbReference>
<comment type="caution">
    <text evidence="11">The sequence shown here is derived from an EMBL/GenBank/DDBJ whole genome shotgun (WGS) entry which is preliminary data.</text>
</comment>
<protein>
    <recommendedName>
        <fullName evidence="13">Calmodulin</fullName>
    </recommendedName>
</protein>
<feature type="transmembrane region" description="Helical" evidence="8">
    <location>
        <begin position="439"/>
        <end position="462"/>
    </location>
</feature>
<feature type="domain" description="EF-hand" evidence="10">
    <location>
        <begin position="241"/>
        <end position="257"/>
    </location>
</feature>
<gene>
    <name evidence="11" type="ORF">PCOR1329_LOCUS3759</name>
</gene>
<accession>A0ABN9PP23</accession>
<evidence type="ECO:0000259" key="9">
    <source>
        <dbReference type="Pfam" id="PF01699"/>
    </source>
</evidence>
<dbReference type="InterPro" id="IPR004837">
    <property type="entry name" value="NaCa_Exmemb"/>
</dbReference>
<feature type="domain" description="EF-hand" evidence="10">
    <location>
        <begin position="268"/>
        <end position="287"/>
    </location>
</feature>
<dbReference type="PANTHER" id="PTHR10846">
    <property type="entry name" value="SODIUM/POTASSIUM/CALCIUM EXCHANGER"/>
    <property type="match status" value="1"/>
</dbReference>
<feature type="compositionally biased region" description="Low complexity" evidence="7">
    <location>
        <begin position="334"/>
        <end position="350"/>
    </location>
</feature>
<reference evidence="11" key="1">
    <citation type="submission" date="2023-10" db="EMBL/GenBank/DDBJ databases">
        <authorList>
            <person name="Chen Y."/>
            <person name="Shah S."/>
            <person name="Dougan E. K."/>
            <person name="Thang M."/>
            <person name="Chan C."/>
        </authorList>
    </citation>
    <scope>NUCLEOTIDE SEQUENCE [LARGE SCALE GENOMIC DNA]</scope>
</reference>
<evidence type="ECO:0000313" key="11">
    <source>
        <dbReference type="EMBL" id="CAK0793461.1"/>
    </source>
</evidence>
<feature type="transmembrane region" description="Helical" evidence="8">
    <location>
        <begin position="403"/>
        <end position="424"/>
    </location>
</feature>
<keyword evidence="6 8" id="KW-0472">Membrane</keyword>
<feature type="transmembrane region" description="Helical" evidence="8">
    <location>
        <begin position="185"/>
        <end position="206"/>
    </location>
</feature>
<evidence type="ECO:0000256" key="5">
    <source>
        <dbReference type="ARBA" id="ARBA00022989"/>
    </source>
</evidence>
<evidence type="ECO:0000256" key="6">
    <source>
        <dbReference type="ARBA" id="ARBA00023136"/>
    </source>
</evidence>
<evidence type="ECO:0000256" key="8">
    <source>
        <dbReference type="SAM" id="Phobius"/>
    </source>
</evidence>
<feature type="transmembrane region" description="Helical" evidence="8">
    <location>
        <begin position="115"/>
        <end position="138"/>
    </location>
</feature>
<evidence type="ECO:0000259" key="10">
    <source>
        <dbReference type="Pfam" id="PF13202"/>
    </source>
</evidence>
<dbReference type="SUPFAM" id="SSF47473">
    <property type="entry name" value="EF-hand"/>
    <property type="match status" value="1"/>
</dbReference>
<feature type="transmembrane region" description="Helical" evidence="8">
    <location>
        <begin position="512"/>
        <end position="530"/>
    </location>
</feature>
<comment type="similarity">
    <text evidence="2">Belongs to the Ca(2+):cation antiporter (CaCA) (TC 2.A.19) family. SLC24A subfamily.</text>
</comment>
<dbReference type="Proteomes" id="UP001189429">
    <property type="component" value="Unassembled WGS sequence"/>
</dbReference>
<dbReference type="Pfam" id="PF13202">
    <property type="entry name" value="EF-hand_5"/>
    <property type="match status" value="2"/>
</dbReference>
<dbReference type="PANTHER" id="PTHR10846:SF73">
    <property type="entry name" value="SODIUM_CALCIUM EXCHANGER MEMBRANE REGION DOMAIN-CONTAINING PROTEIN"/>
    <property type="match status" value="1"/>
</dbReference>
<proteinExistence type="inferred from homology"/>
<dbReference type="PROSITE" id="PS51257">
    <property type="entry name" value="PROKAR_LIPOPROTEIN"/>
    <property type="match status" value="1"/>
</dbReference>
<evidence type="ECO:0000256" key="2">
    <source>
        <dbReference type="ARBA" id="ARBA00005364"/>
    </source>
</evidence>
<evidence type="ECO:0000256" key="7">
    <source>
        <dbReference type="SAM" id="MobiDB-lite"/>
    </source>
</evidence>
<organism evidence="11 12">
    <name type="scientific">Prorocentrum cordatum</name>
    <dbReference type="NCBI Taxonomy" id="2364126"/>
    <lineage>
        <taxon>Eukaryota</taxon>
        <taxon>Sar</taxon>
        <taxon>Alveolata</taxon>
        <taxon>Dinophyceae</taxon>
        <taxon>Prorocentrales</taxon>
        <taxon>Prorocentraceae</taxon>
        <taxon>Prorocentrum</taxon>
    </lineage>
</organism>
<dbReference type="NCBIfam" id="TIGR00367">
    <property type="entry name" value="calcium/sodium antiporter"/>
    <property type="match status" value="1"/>
</dbReference>
<keyword evidence="3" id="KW-0813">Transport</keyword>
<dbReference type="Pfam" id="PF01699">
    <property type="entry name" value="Na_Ca_ex"/>
    <property type="match status" value="2"/>
</dbReference>
<keyword evidence="12" id="KW-1185">Reference proteome</keyword>
<name>A0ABN9PP23_9DINO</name>
<evidence type="ECO:0008006" key="13">
    <source>
        <dbReference type="Google" id="ProtNLM"/>
    </source>
</evidence>
<keyword evidence="5 8" id="KW-1133">Transmembrane helix</keyword>
<evidence type="ECO:0000256" key="3">
    <source>
        <dbReference type="ARBA" id="ARBA00022449"/>
    </source>
</evidence>
<comment type="subcellular location">
    <subcellularLocation>
        <location evidence="1">Membrane</location>
        <topology evidence="1">Multi-pass membrane protein</topology>
    </subcellularLocation>
</comment>
<feature type="transmembrane region" description="Helical" evidence="8">
    <location>
        <begin position="150"/>
        <end position="173"/>
    </location>
</feature>
<evidence type="ECO:0000256" key="1">
    <source>
        <dbReference type="ARBA" id="ARBA00004141"/>
    </source>
</evidence>
<sequence>MRSRAMRALSRPARRRAQLLQLGAVAALTLGVCACGALARGRASGSEALGSGAGASPLGAARSLEESVERPSTVMAAVYACGLCYMFLALAIVCDEFFVPALEVVSERLGLSDDIAGATFMAAGGSAPEFFTSMIGALRPPPSDVGIATIVGSAVFNVLFVIGACGIASPTALKLTAYPLARDSCFYIVHLGFLVAFFYDGQILWWEALIQFSWYIVYCVYMNFSGRIEDAIRDRGSDKADFDAMDKDHDGVVTREEARAAGLTDNEFNELDVNHDGGLDLTEVKHFLRHRRQLKQLAAASGQGEKVEEESPLDLRPPCRGLGGAADFQPVATSSESADSGAGSSSCSGPEEGGGEDVKAEKEPTGCCSCIKAWVYYILALPILVVLVLTVPDVRRKGCWRSLYVITFVVSIVWIAFFSYIMVYCAEQVGAWTMIDTRILALTLIASGTSVPDLLTSVIVTLQGHGDMAISSSIGSNIFDVTVGLPVPWLIYTLSNGPVEVESRPTTMFIQIGSLIGMLGFTVGSIMLCGWELGKPLGVMMLVLYVAFMTGVIYQIMQE</sequence>
<feature type="transmembrane region" description="Helical" evidence="8">
    <location>
        <begin position="72"/>
        <end position="94"/>
    </location>
</feature>
<evidence type="ECO:0000313" key="12">
    <source>
        <dbReference type="Proteomes" id="UP001189429"/>
    </source>
</evidence>
<feature type="domain" description="Sodium/calcium exchanger membrane region" evidence="9">
    <location>
        <begin position="404"/>
        <end position="553"/>
    </location>
</feature>
<dbReference type="InterPro" id="IPR002048">
    <property type="entry name" value="EF_hand_dom"/>
</dbReference>
<feature type="transmembrane region" description="Helical" evidence="8">
    <location>
        <begin position="537"/>
        <end position="557"/>
    </location>
</feature>
<dbReference type="InterPro" id="IPR044880">
    <property type="entry name" value="NCX_ion-bd_dom_sf"/>
</dbReference>
<dbReference type="InterPro" id="IPR011992">
    <property type="entry name" value="EF-hand-dom_pair"/>
</dbReference>
<evidence type="ECO:0000256" key="4">
    <source>
        <dbReference type="ARBA" id="ARBA00022692"/>
    </source>
</evidence>
<dbReference type="CDD" id="cd00051">
    <property type="entry name" value="EFh"/>
    <property type="match status" value="1"/>
</dbReference>
<feature type="transmembrane region" description="Helical" evidence="8">
    <location>
        <begin position="374"/>
        <end position="391"/>
    </location>
</feature>
<dbReference type="Gene3D" id="1.10.238.10">
    <property type="entry name" value="EF-hand"/>
    <property type="match status" value="1"/>
</dbReference>